<dbReference type="RefSeq" id="WP_009628019.1">
    <property type="nucleotide sequence ID" value="NZ_VBTY01000132.1"/>
</dbReference>
<accession>A0A9X4MAN7</accession>
<dbReference type="InterPro" id="IPR041538">
    <property type="entry name" value="RavA-like_AAA_lid"/>
</dbReference>
<dbReference type="SUPFAM" id="SSF52540">
    <property type="entry name" value="P-loop containing nucleoside triphosphate hydrolases"/>
    <property type="match status" value="1"/>
</dbReference>
<dbReference type="EMBL" id="VBTY01000132">
    <property type="protein sequence ID" value="MDG3495873.1"/>
    <property type="molecule type" value="Genomic_DNA"/>
</dbReference>
<dbReference type="CDD" id="cd00009">
    <property type="entry name" value="AAA"/>
    <property type="match status" value="1"/>
</dbReference>
<evidence type="ECO:0000313" key="4">
    <source>
        <dbReference type="Proteomes" id="UP001152872"/>
    </source>
</evidence>
<comment type="caution">
    <text evidence="3">The sequence shown here is derived from an EMBL/GenBank/DDBJ whole genome shotgun (WGS) entry which is preliminary data.</text>
</comment>
<reference evidence="3" key="1">
    <citation type="submission" date="2019-05" db="EMBL/GenBank/DDBJ databases">
        <title>Whole genome sequencing of Pseudanabaena catenata USMAC16.</title>
        <authorList>
            <person name="Khan Z."/>
            <person name="Omar W.M."/>
            <person name="Convey P."/>
            <person name="Merican F."/>
            <person name="Najimudin N."/>
        </authorList>
    </citation>
    <scope>NUCLEOTIDE SEQUENCE</scope>
    <source>
        <strain evidence="3">USMAC16</strain>
    </source>
</reference>
<dbReference type="Proteomes" id="UP001152872">
    <property type="component" value="Unassembled WGS sequence"/>
</dbReference>
<dbReference type="PANTHER" id="PTHR32204">
    <property type="entry name" value="ATPASE RAVA"/>
    <property type="match status" value="1"/>
</dbReference>
<feature type="domain" description="ATPase RavA-like AAA lid" evidence="1">
    <location>
        <begin position="241"/>
        <end position="308"/>
    </location>
</feature>
<dbReference type="InterPro" id="IPR045427">
    <property type="entry name" value="MoxR"/>
</dbReference>
<dbReference type="Pfam" id="PF20030">
    <property type="entry name" value="bpMoxR"/>
    <property type="match status" value="1"/>
</dbReference>
<name>A0A9X4MAN7_9CYAN</name>
<dbReference type="InterPro" id="IPR027417">
    <property type="entry name" value="P-loop_NTPase"/>
</dbReference>
<evidence type="ECO:0000259" key="1">
    <source>
        <dbReference type="Pfam" id="PF17868"/>
    </source>
</evidence>
<organism evidence="3 4">
    <name type="scientific">Pseudanabaena catenata USMAC16</name>
    <dbReference type="NCBI Taxonomy" id="1855837"/>
    <lineage>
        <taxon>Bacteria</taxon>
        <taxon>Bacillati</taxon>
        <taxon>Cyanobacteriota</taxon>
        <taxon>Cyanophyceae</taxon>
        <taxon>Pseudanabaenales</taxon>
        <taxon>Pseudanabaenaceae</taxon>
        <taxon>Pseudanabaena</taxon>
    </lineage>
</organism>
<evidence type="ECO:0000259" key="2">
    <source>
        <dbReference type="Pfam" id="PF20030"/>
    </source>
</evidence>
<gene>
    <name evidence="3" type="ORF">FEV09_15090</name>
</gene>
<feature type="domain" description="MoxR" evidence="2">
    <location>
        <begin position="26"/>
        <end position="227"/>
    </location>
</feature>
<dbReference type="Gene3D" id="3.40.50.300">
    <property type="entry name" value="P-loop containing nucleotide triphosphate hydrolases"/>
    <property type="match status" value="1"/>
</dbReference>
<dbReference type="PANTHER" id="PTHR32204:SF0">
    <property type="entry name" value="ATPASE RAVA"/>
    <property type="match status" value="1"/>
</dbReference>
<sequence length="405" mass="44806">MPTTEIAQTNGHITALTVTPKSTLAKLQQLREELKSVYLDRSEAIDLILVGLLAKMHIFLGGKPGTGKTELAKAVSDAITGTTFFHYLMTKTTVAEEVLGAPDLAELQKGKFVRDTEAMLPEAHLALMDEIGKANSIVRNSALGLMNEREFLNGKTKLRSPLITMIGCSNELLDGEEDGAFWDRLSLRYMVDYLGDEDLRTLLLRKTSNIAAPQITTMLSLAELEQMQTAVKDVPFPAPAIDSLIDLQRELKKENFIVSTRKYVQIVTILKAQAYLQVEPEVSEDSFEILNHVIWNHPKEQAQIRKIIAKVGNPVNIQAQEILAAITEKLSDLGNCPTYGTKKQQDEWATEGSGVLSDMRNMIDRLQSLIAQHPNGAKKAQQAIAEIEAKKKPLLAKVSEIMYGA</sequence>
<dbReference type="Pfam" id="PF17868">
    <property type="entry name" value="AAA_lid_8"/>
    <property type="match status" value="1"/>
</dbReference>
<keyword evidence="4" id="KW-1185">Reference proteome</keyword>
<dbReference type="InterPro" id="IPR050513">
    <property type="entry name" value="RavA_ATPases"/>
</dbReference>
<protein>
    <submittedName>
        <fullName evidence="3">AAA family ATPase</fullName>
    </submittedName>
</protein>
<proteinExistence type="predicted"/>
<evidence type="ECO:0000313" key="3">
    <source>
        <dbReference type="EMBL" id="MDG3495873.1"/>
    </source>
</evidence>
<dbReference type="AlphaFoldDB" id="A0A9X4MAN7"/>